<evidence type="ECO:0000313" key="3">
    <source>
        <dbReference type="Proteomes" id="UP001595886"/>
    </source>
</evidence>
<dbReference type="PANTHER" id="PTHR34315:SF1">
    <property type="entry name" value="INTRADIOL RING-CLEAVAGE DIOXYGENASES DOMAIN-CONTAINING PROTEIN-RELATED"/>
    <property type="match status" value="1"/>
</dbReference>
<reference evidence="3" key="1">
    <citation type="journal article" date="2019" name="Int. J. Syst. Evol. Microbiol.">
        <title>The Global Catalogue of Microorganisms (GCM) 10K type strain sequencing project: providing services to taxonomists for standard genome sequencing and annotation.</title>
        <authorList>
            <consortium name="The Broad Institute Genomics Platform"/>
            <consortium name="The Broad Institute Genome Sequencing Center for Infectious Disease"/>
            <person name="Wu L."/>
            <person name="Ma J."/>
        </authorList>
    </citation>
    <scope>NUCLEOTIDE SEQUENCE [LARGE SCALE GENOMIC DNA]</scope>
    <source>
        <strain evidence="3">CCUG 30340</strain>
    </source>
</reference>
<accession>A0ABV9R1S0</accession>
<proteinExistence type="predicted"/>
<dbReference type="InterPro" id="IPR015889">
    <property type="entry name" value="Intradiol_dOase_core"/>
</dbReference>
<feature type="domain" description="Intradiol ring-cleavage dioxygenases" evidence="1">
    <location>
        <begin position="98"/>
        <end position="172"/>
    </location>
</feature>
<dbReference type="PANTHER" id="PTHR34315">
    <property type="match status" value="1"/>
</dbReference>
<evidence type="ECO:0000259" key="1">
    <source>
        <dbReference type="Pfam" id="PF00775"/>
    </source>
</evidence>
<comment type="caution">
    <text evidence="2">The sequence shown here is derived from an EMBL/GenBank/DDBJ whole genome shotgun (WGS) entry which is preliminary data.</text>
</comment>
<keyword evidence="3" id="KW-1185">Reference proteome</keyword>
<organism evidence="2 3">
    <name type="scientific">Dokdonella ginsengisoli</name>
    <dbReference type="NCBI Taxonomy" id="363846"/>
    <lineage>
        <taxon>Bacteria</taxon>
        <taxon>Pseudomonadati</taxon>
        <taxon>Pseudomonadota</taxon>
        <taxon>Gammaproteobacteria</taxon>
        <taxon>Lysobacterales</taxon>
        <taxon>Rhodanobacteraceae</taxon>
        <taxon>Dokdonella</taxon>
    </lineage>
</organism>
<dbReference type="Gene3D" id="2.60.130.10">
    <property type="entry name" value="Aromatic compound dioxygenase"/>
    <property type="match status" value="1"/>
</dbReference>
<dbReference type="InterPro" id="IPR000627">
    <property type="entry name" value="Intradiol_dOase_C"/>
</dbReference>
<dbReference type="Proteomes" id="UP001595886">
    <property type="component" value="Unassembled WGS sequence"/>
</dbReference>
<gene>
    <name evidence="2" type="ORF">ACFO6Q_15370</name>
</gene>
<protein>
    <submittedName>
        <fullName evidence="2">Intradiol ring-cleavage dioxygenase</fullName>
    </submittedName>
</protein>
<dbReference type="RefSeq" id="WP_380021984.1">
    <property type="nucleotide sequence ID" value="NZ_JBHSHD010000010.1"/>
</dbReference>
<dbReference type="EMBL" id="JBHSHD010000010">
    <property type="protein sequence ID" value="MFC4821712.1"/>
    <property type="molecule type" value="Genomic_DNA"/>
</dbReference>
<dbReference type="CDD" id="cd03457">
    <property type="entry name" value="intradiol_dioxygenase_like"/>
    <property type="match status" value="1"/>
</dbReference>
<keyword evidence="2" id="KW-0223">Dioxygenase</keyword>
<name>A0ABV9R1S0_9GAMM</name>
<sequence>MKTIRHARYLPRLADPDANLAQTLRVLHERRRLLALLGGAGLCAVLPRSPLACTLIPQETEGPYPGDGTNGPNALAASGIVRPDIRSSVGIASPATAAGTPLTVALQFLSTPDGCGAIQGLAVYAWHCDAEGRYSMYSQGVTGQNYLRGVQVTDAAGRVSFTTVFPGCYPGRWPHIHFEVFASLADATSGHNAGRISQLALPQAACAQVYAQSALYPGSAANLGRITLESDGVFGDDGGVHQLAATSGSVADGYAAFLEVGLAVGATASDLVFADGFEE</sequence>
<dbReference type="Pfam" id="PF00775">
    <property type="entry name" value="Dioxygenase_C"/>
    <property type="match status" value="1"/>
</dbReference>
<keyword evidence="2" id="KW-0560">Oxidoreductase</keyword>
<dbReference type="GO" id="GO:0051213">
    <property type="term" value="F:dioxygenase activity"/>
    <property type="evidence" value="ECO:0007669"/>
    <property type="project" value="UniProtKB-KW"/>
</dbReference>
<dbReference type="SUPFAM" id="SSF49482">
    <property type="entry name" value="Aromatic compound dioxygenase"/>
    <property type="match status" value="1"/>
</dbReference>
<evidence type="ECO:0000313" key="2">
    <source>
        <dbReference type="EMBL" id="MFC4821712.1"/>
    </source>
</evidence>